<dbReference type="EMBL" id="RCDB01000001">
    <property type="protein sequence ID" value="RLK52549.1"/>
    <property type="molecule type" value="Genomic_DNA"/>
</dbReference>
<dbReference type="RefSeq" id="WP_121057339.1">
    <property type="nucleotide sequence ID" value="NZ_RCDB01000001.1"/>
</dbReference>
<evidence type="ECO:0000313" key="2">
    <source>
        <dbReference type="Proteomes" id="UP000273158"/>
    </source>
</evidence>
<dbReference type="Proteomes" id="UP000273158">
    <property type="component" value="Unassembled WGS sequence"/>
</dbReference>
<name>A0A498CBQ4_9MICO</name>
<dbReference type="SUPFAM" id="SSF54862">
    <property type="entry name" value="4Fe-4S ferredoxins"/>
    <property type="match status" value="1"/>
</dbReference>
<gene>
    <name evidence="1" type="ORF">C7474_0497</name>
</gene>
<dbReference type="Gene3D" id="3.30.70.20">
    <property type="match status" value="1"/>
</dbReference>
<proteinExistence type="predicted"/>
<protein>
    <submittedName>
        <fullName evidence="1">Ferredoxin</fullName>
    </submittedName>
</protein>
<organism evidence="1 2">
    <name type="scientific">Microbacterium telephonicum</name>
    <dbReference type="NCBI Taxonomy" id="1714841"/>
    <lineage>
        <taxon>Bacteria</taxon>
        <taxon>Bacillati</taxon>
        <taxon>Actinomycetota</taxon>
        <taxon>Actinomycetes</taxon>
        <taxon>Micrococcales</taxon>
        <taxon>Microbacteriaceae</taxon>
        <taxon>Microbacterium</taxon>
    </lineage>
</organism>
<evidence type="ECO:0000313" key="1">
    <source>
        <dbReference type="EMBL" id="RLK52549.1"/>
    </source>
</evidence>
<accession>A0A498CBQ4</accession>
<sequence>MTILHIDWTACHGRGACIELLDGVLRPDDWGYPTGTGGSDVPIPADRVRDARDAVSLCPRLALSVRPSSRP</sequence>
<comment type="caution">
    <text evidence="1">The sequence shown here is derived from an EMBL/GenBank/DDBJ whole genome shotgun (WGS) entry which is preliminary data.</text>
</comment>
<reference evidence="1 2" key="1">
    <citation type="journal article" date="2015" name="Stand. Genomic Sci.">
        <title>Genomic Encyclopedia of Bacterial and Archaeal Type Strains, Phase III: the genomes of soil and plant-associated and newly described type strains.</title>
        <authorList>
            <person name="Whitman W.B."/>
            <person name="Woyke T."/>
            <person name="Klenk H.P."/>
            <person name="Zhou Y."/>
            <person name="Lilburn T.G."/>
            <person name="Beck B.J."/>
            <person name="De Vos P."/>
            <person name="Vandamme P."/>
            <person name="Eisen J.A."/>
            <person name="Garrity G."/>
            <person name="Hugenholtz P."/>
            <person name="Kyrpides N.C."/>
        </authorList>
    </citation>
    <scope>NUCLEOTIDE SEQUENCE [LARGE SCALE GENOMIC DNA]</scope>
    <source>
        <strain evidence="1 2">S2T63</strain>
    </source>
</reference>
<dbReference type="OrthoDB" id="4741951at2"/>
<dbReference type="AlphaFoldDB" id="A0A498CBQ4"/>
<keyword evidence="2" id="KW-1185">Reference proteome</keyword>
<dbReference type="Pfam" id="PF13459">
    <property type="entry name" value="Fer4_15"/>
    <property type="match status" value="1"/>
</dbReference>